<dbReference type="Pfam" id="PF03901">
    <property type="entry name" value="Glyco_transf_22"/>
    <property type="match status" value="1"/>
</dbReference>
<dbReference type="AlphaFoldDB" id="A0A2G8KVR8"/>
<evidence type="ECO:0000313" key="9">
    <source>
        <dbReference type="EMBL" id="PIK52103.1"/>
    </source>
</evidence>
<gene>
    <name evidence="9" type="ORF">BSL78_11005</name>
</gene>
<evidence type="ECO:0000256" key="5">
    <source>
        <dbReference type="ARBA" id="ARBA00022824"/>
    </source>
</evidence>
<dbReference type="GO" id="GO:0005789">
    <property type="term" value="C:endoplasmic reticulum membrane"/>
    <property type="evidence" value="ECO:0007669"/>
    <property type="project" value="UniProtKB-SubCell"/>
</dbReference>
<organism evidence="9 10">
    <name type="scientific">Stichopus japonicus</name>
    <name type="common">Sea cucumber</name>
    <dbReference type="NCBI Taxonomy" id="307972"/>
    <lineage>
        <taxon>Eukaryota</taxon>
        <taxon>Metazoa</taxon>
        <taxon>Echinodermata</taxon>
        <taxon>Eleutherozoa</taxon>
        <taxon>Echinozoa</taxon>
        <taxon>Holothuroidea</taxon>
        <taxon>Aspidochirotacea</taxon>
        <taxon>Aspidochirotida</taxon>
        <taxon>Stichopodidae</taxon>
        <taxon>Apostichopus</taxon>
    </lineage>
</organism>
<name>A0A2G8KVR8_STIJA</name>
<accession>A0A2G8KVR8</accession>
<evidence type="ECO:0000256" key="3">
    <source>
        <dbReference type="ARBA" id="ARBA00022679"/>
    </source>
</evidence>
<dbReference type="EMBL" id="MRZV01000343">
    <property type="protein sequence ID" value="PIK52103.1"/>
    <property type="molecule type" value="Genomic_DNA"/>
</dbReference>
<keyword evidence="4" id="KW-0812">Transmembrane</keyword>
<evidence type="ECO:0000256" key="7">
    <source>
        <dbReference type="ARBA" id="ARBA00023136"/>
    </source>
</evidence>
<evidence type="ECO:0000256" key="8">
    <source>
        <dbReference type="SAM" id="MobiDB-lite"/>
    </source>
</evidence>
<sequence length="72" mass="8250">MLRGRKEISREEHQEVTDLHNGKSAQSLSLGKLAVFLVIFRCLNTVLVQTSFVPDEYWQSLEVAHKTTFGYP</sequence>
<evidence type="ECO:0000256" key="6">
    <source>
        <dbReference type="ARBA" id="ARBA00022989"/>
    </source>
</evidence>
<evidence type="ECO:0000256" key="4">
    <source>
        <dbReference type="ARBA" id="ARBA00022692"/>
    </source>
</evidence>
<comment type="caution">
    <text evidence="9">The sequence shown here is derived from an EMBL/GenBank/DDBJ whole genome shotgun (WGS) entry which is preliminary data.</text>
</comment>
<reference evidence="9 10" key="1">
    <citation type="journal article" date="2017" name="PLoS Biol.">
        <title>The sea cucumber genome provides insights into morphological evolution and visceral regeneration.</title>
        <authorList>
            <person name="Zhang X."/>
            <person name="Sun L."/>
            <person name="Yuan J."/>
            <person name="Sun Y."/>
            <person name="Gao Y."/>
            <person name="Zhang L."/>
            <person name="Li S."/>
            <person name="Dai H."/>
            <person name="Hamel J.F."/>
            <person name="Liu C."/>
            <person name="Yu Y."/>
            <person name="Liu S."/>
            <person name="Lin W."/>
            <person name="Guo K."/>
            <person name="Jin S."/>
            <person name="Xu P."/>
            <person name="Storey K.B."/>
            <person name="Huan P."/>
            <person name="Zhang T."/>
            <person name="Zhou Y."/>
            <person name="Zhang J."/>
            <person name="Lin C."/>
            <person name="Li X."/>
            <person name="Xing L."/>
            <person name="Huo D."/>
            <person name="Sun M."/>
            <person name="Wang L."/>
            <person name="Mercier A."/>
            <person name="Li F."/>
            <person name="Yang H."/>
            <person name="Xiang J."/>
        </authorList>
    </citation>
    <scope>NUCLEOTIDE SEQUENCE [LARGE SCALE GENOMIC DNA]</scope>
    <source>
        <strain evidence="9">Shaxun</strain>
        <tissue evidence="9">Muscle</tissue>
    </source>
</reference>
<comment type="subcellular location">
    <subcellularLocation>
        <location evidence="1">Endoplasmic reticulum membrane</location>
        <topology evidence="1">Multi-pass membrane protein</topology>
    </subcellularLocation>
</comment>
<keyword evidence="5" id="KW-0256">Endoplasmic reticulum</keyword>
<dbReference type="InterPro" id="IPR005599">
    <property type="entry name" value="GPI_mannosylTrfase"/>
</dbReference>
<dbReference type="OrthoDB" id="416834at2759"/>
<keyword evidence="10" id="KW-1185">Reference proteome</keyword>
<protein>
    <submittedName>
        <fullName evidence="9">Putative GPI mannosyltransferase 3-like</fullName>
    </submittedName>
</protein>
<dbReference type="Proteomes" id="UP000230750">
    <property type="component" value="Unassembled WGS sequence"/>
</dbReference>
<keyword evidence="3 9" id="KW-0808">Transferase</keyword>
<feature type="region of interest" description="Disordered" evidence="8">
    <location>
        <begin position="1"/>
        <end position="24"/>
    </location>
</feature>
<feature type="compositionally biased region" description="Basic and acidic residues" evidence="8">
    <location>
        <begin position="1"/>
        <end position="21"/>
    </location>
</feature>
<dbReference type="GO" id="GO:0016757">
    <property type="term" value="F:glycosyltransferase activity"/>
    <property type="evidence" value="ECO:0007669"/>
    <property type="project" value="UniProtKB-KW"/>
</dbReference>
<dbReference type="STRING" id="307972.A0A2G8KVR8"/>
<proteinExistence type="predicted"/>
<evidence type="ECO:0000313" key="10">
    <source>
        <dbReference type="Proteomes" id="UP000230750"/>
    </source>
</evidence>
<keyword evidence="2 9" id="KW-0328">Glycosyltransferase</keyword>
<evidence type="ECO:0000256" key="2">
    <source>
        <dbReference type="ARBA" id="ARBA00022676"/>
    </source>
</evidence>
<keyword evidence="6" id="KW-1133">Transmembrane helix</keyword>
<evidence type="ECO:0000256" key="1">
    <source>
        <dbReference type="ARBA" id="ARBA00004477"/>
    </source>
</evidence>
<keyword evidence="7" id="KW-0472">Membrane</keyword>